<dbReference type="PROSITE" id="PS50109">
    <property type="entry name" value="HIS_KIN"/>
    <property type="match status" value="1"/>
</dbReference>
<evidence type="ECO:0000313" key="8">
    <source>
        <dbReference type="EMBL" id="KAB8039987.1"/>
    </source>
</evidence>
<feature type="modified residue" description="4-aspartylphosphate" evidence="5">
    <location>
        <position position="52"/>
    </location>
</feature>
<feature type="domain" description="Histidine kinase" evidence="6">
    <location>
        <begin position="148"/>
        <end position="370"/>
    </location>
</feature>
<name>A0A6N6VX26_9BACT</name>
<dbReference type="EMBL" id="WFLM01000002">
    <property type="protein sequence ID" value="KAB8039987.1"/>
    <property type="molecule type" value="Genomic_DNA"/>
</dbReference>
<evidence type="ECO:0000259" key="6">
    <source>
        <dbReference type="PROSITE" id="PS50109"/>
    </source>
</evidence>
<dbReference type="InterPro" id="IPR011006">
    <property type="entry name" value="CheY-like_superfamily"/>
</dbReference>
<dbReference type="InterPro" id="IPR003594">
    <property type="entry name" value="HATPase_dom"/>
</dbReference>
<gene>
    <name evidence="8" type="ORF">GCL60_06910</name>
</gene>
<comment type="catalytic activity">
    <reaction evidence="1">
        <text>ATP + protein L-histidine = ADP + protein N-phospho-L-histidine.</text>
        <dbReference type="EC" id="2.7.13.3"/>
    </reaction>
</comment>
<evidence type="ECO:0000259" key="7">
    <source>
        <dbReference type="PROSITE" id="PS50110"/>
    </source>
</evidence>
<dbReference type="AlphaFoldDB" id="A0A6N6VX26"/>
<dbReference type="EC" id="2.7.13.3" evidence="2"/>
<dbReference type="OrthoDB" id="5288940at2"/>
<dbReference type="InterPro" id="IPR036890">
    <property type="entry name" value="HATPase_C_sf"/>
</dbReference>
<organism evidence="8 9">
    <name type="scientific">Silvanigrella paludirubra</name>
    <dbReference type="NCBI Taxonomy" id="2499159"/>
    <lineage>
        <taxon>Bacteria</taxon>
        <taxon>Pseudomonadati</taxon>
        <taxon>Bdellovibrionota</taxon>
        <taxon>Oligoflexia</taxon>
        <taxon>Silvanigrellales</taxon>
        <taxon>Silvanigrellaceae</taxon>
        <taxon>Silvanigrella</taxon>
    </lineage>
</organism>
<dbReference type="SMART" id="SM00448">
    <property type="entry name" value="REC"/>
    <property type="match status" value="1"/>
</dbReference>
<evidence type="ECO:0000256" key="2">
    <source>
        <dbReference type="ARBA" id="ARBA00012438"/>
    </source>
</evidence>
<dbReference type="PANTHER" id="PTHR43047">
    <property type="entry name" value="TWO-COMPONENT HISTIDINE PROTEIN KINASE"/>
    <property type="match status" value="1"/>
</dbReference>
<keyword evidence="4" id="KW-0418">Kinase</keyword>
<dbReference type="Gene3D" id="3.30.565.10">
    <property type="entry name" value="Histidine kinase-like ATPase, C-terminal domain"/>
    <property type="match status" value="1"/>
</dbReference>
<dbReference type="PANTHER" id="PTHR43047:SF72">
    <property type="entry name" value="OSMOSENSING HISTIDINE PROTEIN KINASE SLN1"/>
    <property type="match status" value="1"/>
</dbReference>
<reference evidence="8 9" key="1">
    <citation type="submission" date="2019-10" db="EMBL/GenBank/DDBJ databases">
        <title>New species of Slilvanegrellaceae.</title>
        <authorList>
            <person name="Pitt A."/>
            <person name="Hahn M.W."/>
        </authorList>
    </citation>
    <scope>NUCLEOTIDE SEQUENCE [LARGE SCALE GENOMIC DNA]</scope>
    <source>
        <strain evidence="8 9">SP-Ram-0.45-NSY-1</strain>
    </source>
</reference>
<protein>
    <recommendedName>
        <fullName evidence="2">histidine kinase</fullName>
        <ecNumber evidence="2">2.7.13.3</ecNumber>
    </recommendedName>
</protein>
<dbReference type="SUPFAM" id="SSF55874">
    <property type="entry name" value="ATPase domain of HSP90 chaperone/DNA topoisomerase II/histidine kinase"/>
    <property type="match status" value="1"/>
</dbReference>
<dbReference type="GO" id="GO:0009927">
    <property type="term" value="F:histidine phosphotransfer kinase activity"/>
    <property type="evidence" value="ECO:0007669"/>
    <property type="project" value="TreeGrafter"/>
</dbReference>
<accession>A0A6N6VX26</accession>
<dbReference type="SMART" id="SM00387">
    <property type="entry name" value="HATPase_c"/>
    <property type="match status" value="1"/>
</dbReference>
<evidence type="ECO:0000256" key="5">
    <source>
        <dbReference type="PROSITE-ProRule" id="PRU00169"/>
    </source>
</evidence>
<proteinExistence type="predicted"/>
<dbReference type="Proteomes" id="UP000437748">
    <property type="component" value="Unassembled WGS sequence"/>
</dbReference>
<keyword evidence="9" id="KW-1185">Reference proteome</keyword>
<dbReference type="Pfam" id="PF00072">
    <property type="entry name" value="Response_reg"/>
    <property type="match status" value="1"/>
</dbReference>
<dbReference type="InterPro" id="IPR004358">
    <property type="entry name" value="Sig_transdc_His_kin-like_C"/>
</dbReference>
<evidence type="ECO:0000256" key="4">
    <source>
        <dbReference type="ARBA" id="ARBA00022777"/>
    </source>
</evidence>
<dbReference type="PRINTS" id="PR00344">
    <property type="entry name" value="BCTRLSENSOR"/>
</dbReference>
<dbReference type="PROSITE" id="PS50110">
    <property type="entry name" value="RESPONSE_REGULATORY"/>
    <property type="match status" value="1"/>
</dbReference>
<dbReference type="Gene3D" id="1.10.287.130">
    <property type="match status" value="1"/>
</dbReference>
<keyword evidence="5" id="KW-0597">Phosphoprotein</keyword>
<sequence length="370" mass="42298">MPSVLIVDDEPMILKFLSFKYQKEGYETLTANNGKDALVICKQNSPDVIITDMKMPESTGMQFLEDLKNFSNYNPIIVCMTAYADLTLQDAYEMGGYALFNKPFLVSDILGATRKFLKDKEIHLEQKAEDTNLVPNEQVALISELSAGIIHNINNHIAYISGSSYLLKKHLEEELINNPEDEAMRSSLKYADKIQSHSEMISKIIKSIKMLAYPNNLQLKNEKYKLLPILENTKFLMEDTLKINDIRLNINCDENIEVISSPELLIQVFINLIKNSYESIISKNLSERWINIESKINNNKLEISITDSGKGIDKEIIPRLMQPYYTTKYREKGIGLGLSISKRLVEFHNGSIRFDETSENTKFVISFNAE</sequence>
<dbReference type="InterPro" id="IPR001789">
    <property type="entry name" value="Sig_transdc_resp-reg_receiver"/>
</dbReference>
<dbReference type="CDD" id="cd00156">
    <property type="entry name" value="REC"/>
    <property type="match status" value="1"/>
</dbReference>
<dbReference type="RefSeq" id="WP_153419680.1">
    <property type="nucleotide sequence ID" value="NZ_WFLM01000002.1"/>
</dbReference>
<evidence type="ECO:0000256" key="1">
    <source>
        <dbReference type="ARBA" id="ARBA00000085"/>
    </source>
</evidence>
<feature type="domain" description="Response regulatory" evidence="7">
    <location>
        <begin position="3"/>
        <end position="117"/>
    </location>
</feature>
<dbReference type="InterPro" id="IPR005467">
    <property type="entry name" value="His_kinase_dom"/>
</dbReference>
<dbReference type="Pfam" id="PF02518">
    <property type="entry name" value="HATPase_c"/>
    <property type="match status" value="1"/>
</dbReference>
<dbReference type="SUPFAM" id="SSF52172">
    <property type="entry name" value="CheY-like"/>
    <property type="match status" value="1"/>
</dbReference>
<keyword evidence="3" id="KW-0808">Transferase</keyword>
<dbReference type="GO" id="GO:0005886">
    <property type="term" value="C:plasma membrane"/>
    <property type="evidence" value="ECO:0007669"/>
    <property type="project" value="TreeGrafter"/>
</dbReference>
<evidence type="ECO:0000313" key="9">
    <source>
        <dbReference type="Proteomes" id="UP000437748"/>
    </source>
</evidence>
<evidence type="ECO:0000256" key="3">
    <source>
        <dbReference type="ARBA" id="ARBA00022679"/>
    </source>
</evidence>
<comment type="caution">
    <text evidence="8">The sequence shown here is derived from an EMBL/GenBank/DDBJ whole genome shotgun (WGS) entry which is preliminary data.</text>
</comment>
<dbReference type="Gene3D" id="3.40.50.2300">
    <property type="match status" value="1"/>
</dbReference>
<dbReference type="GO" id="GO:0000155">
    <property type="term" value="F:phosphorelay sensor kinase activity"/>
    <property type="evidence" value="ECO:0007669"/>
    <property type="project" value="TreeGrafter"/>
</dbReference>